<dbReference type="AlphaFoldDB" id="A0AAW9FCV6"/>
<dbReference type="RefSeq" id="WP_319886982.1">
    <property type="nucleotide sequence ID" value="NZ_JAWZVU010000267.1"/>
</dbReference>
<dbReference type="EMBL" id="JAWZVU010000267">
    <property type="protein sequence ID" value="MDX7723377.1"/>
    <property type="molecule type" value="Genomic_DNA"/>
</dbReference>
<evidence type="ECO:0008006" key="3">
    <source>
        <dbReference type="Google" id="ProtNLM"/>
    </source>
</evidence>
<accession>A0AAW9FCV6</accession>
<dbReference type="Proteomes" id="UP001277183">
    <property type="component" value="Unassembled WGS sequence"/>
</dbReference>
<evidence type="ECO:0000313" key="1">
    <source>
        <dbReference type="EMBL" id="MDX7723377.1"/>
    </source>
</evidence>
<name>A0AAW9FCV6_AERCA</name>
<comment type="caution">
    <text evidence="1">The sequence shown here is derived from an EMBL/GenBank/DDBJ whole genome shotgun (WGS) entry which is preliminary data.</text>
</comment>
<evidence type="ECO:0000313" key="2">
    <source>
        <dbReference type="Proteomes" id="UP001277183"/>
    </source>
</evidence>
<proteinExistence type="predicted"/>
<organism evidence="1 2">
    <name type="scientific">Aeromonas caviae</name>
    <name type="common">Aeromonas punctata</name>
    <dbReference type="NCBI Taxonomy" id="648"/>
    <lineage>
        <taxon>Bacteria</taxon>
        <taxon>Pseudomonadati</taxon>
        <taxon>Pseudomonadota</taxon>
        <taxon>Gammaproteobacteria</taxon>
        <taxon>Aeromonadales</taxon>
        <taxon>Aeromonadaceae</taxon>
        <taxon>Aeromonas</taxon>
    </lineage>
</organism>
<reference evidence="1" key="1">
    <citation type="submission" date="2023-11" db="EMBL/GenBank/DDBJ databases">
        <title>WGS of Aeromonas in Northern Israel.</title>
        <authorList>
            <person name="Hershko Y."/>
        </authorList>
    </citation>
    <scope>NUCLEOTIDE SEQUENCE</scope>
    <source>
        <strain evidence="1">77416</strain>
    </source>
</reference>
<protein>
    <recommendedName>
        <fullName evidence="3">Replication endonuclease</fullName>
    </recommendedName>
</protein>
<gene>
    <name evidence="1" type="ORF">SJS77_23645</name>
</gene>
<sequence length="585" mass="67022">MTYTAEQIITSSLGTKSHLINNQRIKALLDEWRDALVSGSVFTDYRWQEWDHVDQFDPDRSVSATRNYFKKNGYHLRTLGEFTQEDLALVDMDPAIVLSSADMDARRQRSDLLVGERWRSLKDSRRSGHHPLQWQAKRQLSRLGKTTGNFTEIAGDPDAIAYRQTLVSIWFCARLLFISNRGSVVTPNTYPIYPYPNTPEQSSVSLTIEEIQMLHRKISFALALEAGQAGAEGEGAGQKRAKRASKRLRPRRWEKLDSWYQQIWKSVGMFRYSRIYTTFTFNYSEEMLSKYKGRGSSNGNKAWTKRALAMLRDIMPDEVFSFAVERDKRGRWHIHGIVYGLHQDDFEERYEAAFLQAGGNYTPEAKKYQLDVQGGYGFNGRLGWMDYATKAGGIWYEPHALTHAGVNFYNDVCQLWEDLSDQLLRVDGRLSPDELEIALIDTSTNAVVYYNRVEFIGELGGRPVVQCLSWRTHVYLDSPIPSGLHGDVLVNHLLERYTVLLSDSELTASGEHFWQSQISRALHEKLSVYFWMADTGKLKQLTDTAQIEELRLLRGDEPGDIDQRLVVISKIALSADIKVQVEESV</sequence>